<dbReference type="Gene3D" id="1.20.5.4130">
    <property type="match status" value="1"/>
</dbReference>
<sequence>MADMAVSFARDKLLPLIKDEAYLLWNVPKEFADIKNELEYIQAFLKDADRRATTEGDNTNEGIKTWVKQLREVAFRIEDVTDEYIIYVEQQSHDPGCVALLCEFVHFIETLLQRHQVASEIQDIKSSLSGIKQKSVEYHFQTQTSFEQGSSSSGGSQGAQWLDHRMNSRYRDEAEVVGFEAPKDELIGWLLKGPEERIIISVVGMGGQGKTTLASRVFNNQMVIKHFDYRAWITVSQSYNVEGLLRDMFKKFCKDKRENPPTGISEMDRDSLIEEMRNYLQKKRYFVVLDDVWGVQLWGQIANALFDNKSRSRILITTRKMDVVNSCKCSPFDHVHELKPLTQEKSLELFWKKAFQFDSNVKSCPHELMHISSEIVKKCKGLPLAIVAIGGLLSLRKINLFEWERFCHNLSSELERDSHLIGITKILGFSYDDLPYYLKSCLLYFGIYPEDFEVRSKRLTRQWIAEGFVKSEKGKTLEEVAEQYLTELVNRSLVQVSSSTIDGKIRGCRVHDLLRDMILKKFKELNFCQHISEDDEQVSSGIIQRLSLSTATNTNNLMESIESSHVRSLFFFTDEEITEQFEKSIVTNYKRLKVLDFEDAHQLSHFLGNLENLIHLKYLSFRKTEVEWGVLPESIGKLQNLETLNIRHTRIKIIPKEISNLKNLRHLLGNKMSLIQLKGVLGGMTSLQTLREVEIGDDGVELIVELGKLRQLRNLNLAGIKEEHGSALCSSLNEMQHLEKLVIVAQTTNEVIDVSFISSPPKLQKLYLILKLNKVVPQWVLQLHNLVDLFLGWSYLTDDPLESLQNMPNLMYLKLNYWAYEGESLNFQNGGFKKLKELYCGELSNLNSIVIDKGALNSLKTLKFCSLRKLKKVPSGIDHLEKLEVIYIWRMSAEFQQSIAPYERQEQWIIKHAFSF</sequence>
<reference evidence="8" key="1">
    <citation type="journal article" date="2019" name="Toxins">
        <title>Detection of Abrin-Like and Prepropulchellin-Like Toxin Genes and Transcripts Using Whole Genome Sequencing and Full-Length Transcript Sequencing of Abrus precatorius.</title>
        <authorList>
            <person name="Hovde B.T."/>
            <person name="Daligault H.E."/>
            <person name="Hanschen E.R."/>
            <person name="Kunde Y.A."/>
            <person name="Johnson M.B."/>
            <person name="Starkenburg S.R."/>
            <person name="Johnson S.L."/>
        </authorList>
    </citation>
    <scope>NUCLEOTIDE SEQUENCE [LARGE SCALE GENOMIC DNA]</scope>
</reference>
<dbReference type="InterPro" id="IPR032675">
    <property type="entry name" value="LRR_dom_sf"/>
</dbReference>
<dbReference type="RefSeq" id="XP_027341131.1">
    <property type="nucleotide sequence ID" value="XM_027485330.1"/>
</dbReference>
<evidence type="ECO:0000256" key="3">
    <source>
        <dbReference type="ARBA" id="ARBA00022821"/>
    </source>
</evidence>
<dbReference type="OrthoDB" id="598235at2759"/>
<evidence type="ECO:0000259" key="7">
    <source>
        <dbReference type="Pfam" id="PF23598"/>
    </source>
</evidence>
<dbReference type="Proteomes" id="UP000694853">
    <property type="component" value="Unplaced"/>
</dbReference>
<evidence type="ECO:0000313" key="9">
    <source>
        <dbReference type="RefSeq" id="XP_027341131.1"/>
    </source>
</evidence>
<proteinExistence type="predicted"/>
<dbReference type="KEGG" id="aprc:113854375"/>
<dbReference type="InterPro" id="IPR055414">
    <property type="entry name" value="LRR_R13L4/SHOC2-like"/>
</dbReference>
<feature type="domain" description="Disease resistance N-terminal" evidence="5">
    <location>
        <begin position="5"/>
        <end position="96"/>
    </location>
</feature>
<dbReference type="CDD" id="cd14798">
    <property type="entry name" value="RX-CC_like"/>
    <property type="match status" value="1"/>
</dbReference>
<dbReference type="InterPro" id="IPR038005">
    <property type="entry name" value="RX-like_CC"/>
</dbReference>
<dbReference type="AlphaFoldDB" id="A0A8B8KBM8"/>
<dbReference type="InterPro" id="IPR041118">
    <property type="entry name" value="Rx_N"/>
</dbReference>
<dbReference type="GO" id="GO:0098542">
    <property type="term" value="P:defense response to other organism"/>
    <property type="evidence" value="ECO:0007669"/>
    <property type="project" value="TreeGrafter"/>
</dbReference>
<keyword evidence="3" id="KW-0611">Plant defense</keyword>
<dbReference type="GO" id="GO:0043531">
    <property type="term" value="F:ADP binding"/>
    <property type="evidence" value="ECO:0007669"/>
    <property type="project" value="InterPro"/>
</dbReference>
<dbReference type="InterPro" id="IPR044974">
    <property type="entry name" value="Disease_R_plants"/>
</dbReference>
<dbReference type="PANTHER" id="PTHR23155">
    <property type="entry name" value="DISEASE RESISTANCE PROTEIN RP"/>
    <property type="match status" value="1"/>
</dbReference>
<dbReference type="InterPro" id="IPR002182">
    <property type="entry name" value="NB-ARC"/>
</dbReference>
<dbReference type="GeneID" id="113854375"/>
<evidence type="ECO:0000259" key="5">
    <source>
        <dbReference type="Pfam" id="PF18052"/>
    </source>
</evidence>
<organism evidence="8 9">
    <name type="scientific">Abrus precatorius</name>
    <name type="common">Indian licorice</name>
    <name type="synonym">Glycine abrus</name>
    <dbReference type="NCBI Taxonomy" id="3816"/>
    <lineage>
        <taxon>Eukaryota</taxon>
        <taxon>Viridiplantae</taxon>
        <taxon>Streptophyta</taxon>
        <taxon>Embryophyta</taxon>
        <taxon>Tracheophyta</taxon>
        <taxon>Spermatophyta</taxon>
        <taxon>Magnoliopsida</taxon>
        <taxon>eudicotyledons</taxon>
        <taxon>Gunneridae</taxon>
        <taxon>Pentapetalae</taxon>
        <taxon>rosids</taxon>
        <taxon>fabids</taxon>
        <taxon>Fabales</taxon>
        <taxon>Fabaceae</taxon>
        <taxon>Papilionoideae</taxon>
        <taxon>50 kb inversion clade</taxon>
        <taxon>NPAAA clade</taxon>
        <taxon>indigoferoid/millettioid clade</taxon>
        <taxon>Abreae</taxon>
        <taxon>Abrus</taxon>
    </lineage>
</organism>
<dbReference type="InterPro" id="IPR042197">
    <property type="entry name" value="Apaf_helical"/>
</dbReference>
<accession>A0A8B8KBM8</accession>
<reference evidence="9" key="2">
    <citation type="submission" date="2025-08" db="UniProtKB">
        <authorList>
            <consortium name="RefSeq"/>
        </authorList>
    </citation>
    <scope>IDENTIFICATION</scope>
    <source>
        <tissue evidence="9">Young leaves</tissue>
    </source>
</reference>
<keyword evidence="8" id="KW-1185">Reference proteome</keyword>
<dbReference type="InterPro" id="IPR036388">
    <property type="entry name" value="WH-like_DNA-bd_sf"/>
</dbReference>
<dbReference type="Pfam" id="PF23598">
    <property type="entry name" value="LRR_14"/>
    <property type="match status" value="1"/>
</dbReference>
<evidence type="ECO:0000259" key="4">
    <source>
        <dbReference type="Pfam" id="PF00931"/>
    </source>
</evidence>
<dbReference type="Pfam" id="PF00931">
    <property type="entry name" value="NB-ARC"/>
    <property type="match status" value="1"/>
</dbReference>
<evidence type="ECO:0000259" key="6">
    <source>
        <dbReference type="Pfam" id="PF23559"/>
    </source>
</evidence>
<dbReference type="SUPFAM" id="SSF52058">
    <property type="entry name" value="L domain-like"/>
    <property type="match status" value="1"/>
</dbReference>
<dbReference type="PANTHER" id="PTHR23155:SF1052">
    <property type="entry name" value="DISEASE RESISTANCE PROTEIN RPM1"/>
    <property type="match status" value="1"/>
</dbReference>
<dbReference type="Gene3D" id="3.40.50.300">
    <property type="entry name" value="P-loop containing nucleotide triphosphate hydrolases"/>
    <property type="match status" value="1"/>
</dbReference>
<dbReference type="Pfam" id="PF18052">
    <property type="entry name" value="Rx_N"/>
    <property type="match status" value="1"/>
</dbReference>
<feature type="domain" description="NB-ARC" evidence="4">
    <location>
        <begin position="180"/>
        <end position="357"/>
    </location>
</feature>
<evidence type="ECO:0000256" key="2">
    <source>
        <dbReference type="ARBA" id="ARBA00022741"/>
    </source>
</evidence>
<dbReference type="FunFam" id="3.40.50.300:FF:001091">
    <property type="entry name" value="Probable disease resistance protein At1g61300"/>
    <property type="match status" value="1"/>
</dbReference>
<keyword evidence="1" id="KW-0677">Repeat</keyword>
<name>A0A8B8KBM8_ABRPR</name>
<gene>
    <name evidence="9" type="primary">LOC113854375</name>
</gene>
<dbReference type="Pfam" id="PF23559">
    <property type="entry name" value="WHD_DRP"/>
    <property type="match status" value="1"/>
</dbReference>
<dbReference type="PRINTS" id="PR00364">
    <property type="entry name" value="DISEASERSIST"/>
</dbReference>
<dbReference type="Gene3D" id="1.10.10.10">
    <property type="entry name" value="Winged helix-like DNA-binding domain superfamily/Winged helix DNA-binding domain"/>
    <property type="match status" value="1"/>
</dbReference>
<evidence type="ECO:0000256" key="1">
    <source>
        <dbReference type="ARBA" id="ARBA00022737"/>
    </source>
</evidence>
<dbReference type="InterPro" id="IPR027417">
    <property type="entry name" value="P-loop_NTPase"/>
</dbReference>
<dbReference type="Gene3D" id="1.10.8.430">
    <property type="entry name" value="Helical domain of apoptotic protease-activating factors"/>
    <property type="match status" value="1"/>
</dbReference>
<protein>
    <submittedName>
        <fullName evidence="9">Disease resistance protein RPM1-like</fullName>
    </submittedName>
</protein>
<dbReference type="Gene3D" id="3.80.10.10">
    <property type="entry name" value="Ribonuclease Inhibitor"/>
    <property type="match status" value="1"/>
</dbReference>
<dbReference type="FunFam" id="1.10.10.10:FF:000322">
    <property type="entry name" value="Probable disease resistance protein At1g63360"/>
    <property type="match status" value="1"/>
</dbReference>
<feature type="domain" description="Disease resistance R13L4/SHOC-2-like LRR" evidence="7">
    <location>
        <begin position="565"/>
        <end position="890"/>
    </location>
</feature>
<evidence type="ECO:0000313" key="8">
    <source>
        <dbReference type="Proteomes" id="UP000694853"/>
    </source>
</evidence>
<feature type="domain" description="Disease resistance protein winged helix" evidence="6">
    <location>
        <begin position="447"/>
        <end position="518"/>
    </location>
</feature>
<dbReference type="InterPro" id="IPR058922">
    <property type="entry name" value="WHD_DRP"/>
</dbReference>
<keyword evidence="2" id="KW-0547">Nucleotide-binding</keyword>
<dbReference type="SUPFAM" id="SSF52540">
    <property type="entry name" value="P-loop containing nucleoside triphosphate hydrolases"/>
    <property type="match status" value="1"/>
</dbReference>